<keyword evidence="8" id="KW-0732">Signal</keyword>
<feature type="chain" id="PRO_5008787734" evidence="8">
    <location>
        <begin position="18"/>
        <end position="350"/>
    </location>
</feature>
<feature type="transmembrane region" description="Helical" evidence="7">
    <location>
        <begin position="94"/>
        <end position="116"/>
    </location>
</feature>
<feature type="transmembrane region" description="Helical" evidence="7">
    <location>
        <begin position="283"/>
        <end position="306"/>
    </location>
</feature>
<proteinExistence type="predicted"/>
<keyword evidence="7" id="KW-1133">Transmembrane helix</keyword>
<dbReference type="GO" id="GO:0015293">
    <property type="term" value="F:symporter activity"/>
    <property type="evidence" value="ECO:0007669"/>
    <property type="project" value="TreeGrafter"/>
</dbReference>
<dbReference type="HOGENOM" id="CLU_018808_11_1_1"/>
<dbReference type="EMBL" id="AMQN01009073">
    <property type="status" value="NOT_ANNOTATED_CDS"/>
    <property type="molecule type" value="Genomic_DNA"/>
</dbReference>
<keyword evidence="11" id="KW-1185">Reference proteome</keyword>
<dbReference type="OrthoDB" id="6132759at2759"/>
<keyword evidence="5" id="KW-0406">Ion transport</keyword>
<dbReference type="InterPro" id="IPR051163">
    <property type="entry name" value="Sodium:Solute_Symporter_SSF"/>
</dbReference>
<evidence type="ECO:0000256" key="2">
    <source>
        <dbReference type="ARBA" id="ARBA00022448"/>
    </source>
</evidence>
<dbReference type="PANTHER" id="PTHR42985">
    <property type="entry name" value="SODIUM-COUPLED MONOCARBOXYLATE TRANSPORTER"/>
    <property type="match status" value="1"/>
</dbReference>
<accession>R7U7Q0</accession>
<evidence type="ECO:0000256" key="1">
    <source>
        <dbReference type="ARBA" id="ARBA00004651"/>
    </source>
</evidence>
<feature type="transmembrane region" description="Helical" evidence="7">
    <location>
        <begin position="202"/>
        <end position="219"/>
    </location>
</feature>
<keyword evidence="7" id="KW-0812">Transmembrane</keyword>
<comment type="subcellular location">
    <subcellularLocation>
        <location evidence="1">Cell membrane</location>
        <topology evidence="1">Multi-pass membrane protein</topology>
    </subcellularLocation>
</comment>
<gene>
    <name evidence="9" type="ORF">CAPTEDRAFT_228761</name>
</gene>
<feature type="signal peptide" evidence="8">
    <location>
        <begin position="1"/>
        <end position="17"/>
    </location>
</feature>
<evidence type="ECO:0000256" key="7">
    <source>
        <dbReference type="SAM" id="Phobius"/>
    </source>
</evidence>
<evidence type="ECO:0000256" key="4">
    <source>
        <dbReference type="ARBA" id="ARBA00023053"/>
    </source>
</evidence>
<reference evidence="11" key="1">
    <citation type="submission" date="2012-12" db="EMBL/GenBank/DDBJ databases">
        <authorList>
            <person name="Hellsten U."/>
            <person name="Grimwood J."/>
            <person name="Chapman J.A."/>
            <person name="Shapiro H."/>
            <person name="Aerts A."/>
            <person name="Otillar R.P."/>
            <person name="Terry A.Y."/>
            <person name="Boore J.L."/>
            <person name="Simakov O."/>
            <person name="Marletaz F."/>
            <person name="Cho S.-J."/>
            <person name="Edsinger-Gonzales E."/>
            <person name="Havlak P."/>
            <person name="Kuo D.-H."/>
            <person name="Larsson T."/>
            <person name="Lv J."/>
            <person name="Arendt D."/>
            <person name="Savage R."/>
            <person name="Osoegawa K."/>
            <person name="de Jong P."/>
            <person name="Lindberg D.R."/>
            <person name="Seaver E.C."/>
            <person name="Weisblat D.A."/>
            <person name="Putnam N.H."/>
            <person name="Grigoriev I.V."/>
            <person name="Rokhsar D.S."/>
        </authorList>
    </citation>
    <scope>NUCLEOTIDE SEQUENCE</scope>
    <source>
        <strain evidence="11">I ESC-2004</strain>
    </source>
</reference>
<evidence type="ECO:0000256" key="6">
    <source>
        <dbReference type="ARBA" id="ARBA00023201"/>
    </source>
</evidence>
<dbReference type="AlphaFoldDB" id="R7U7Q0"/>
<evidence type="ECO:0000256" key="8">
    <source>
        <dbReference type="SAM" id="SignalP"/>
    </source>
</evidence>
<sequence length="350" mass="38632">MWTDAFQVLVLIAGLSAVLIKGSIDMGGFGNIWAIMEERNRTYVYFDTDPTIRHTLWTMTLGTCFQWLAVYGVNQAMVQRAMTTKTLHQAQIALYANIPGWIGIITLCGLCGWVVFAEYKDCDPLKQGRVQSPDQHDVIWVELTYCCDDERFCQTCLPHKTLGTKSNTGLKNAVIGLFGMIGGPVLGVFTLGIIYPWANSKGAIAGLLTSLGMTLWLGIGQQVHQPEYPRPTLSTAGCYMLNETSNFTTIMPYSMDYTENVWTTVAPQMKDNGPLASFYKVSYLWFGSFALIICTAVGLIVSFVTGPTNPKELDPRLISPLFDVFCCCLPVGVLNNLRCDVDADSATESD</sequence>
<reference evidence="9 11" key="2">
    <citation type="journal article" date="2013" name="Nature">
        <title>Insights into bilaterian evolution from three spiralian genomes.</title>
        <authorList>
            <person name="Simakov O."/>
            <person name="Marletaz F."/>
            <person name="Cho S.J."/>
            <person name="Edsinger-Gonzales E."/>
            <person name="Havlak P."/>
            <person name="Hellsten U."/>
            <person name="Kuo D.H."/>
            <person name="Larsson T."/>
            <person name="Lv J."/>
            <person name="Arendt D."/>
            <person name="Savage R."/>
            <person name="Osoegawa K."/>
            <person name="de Jong P."/>
            <person name="Grimwood J."/>
            <person name="Chapman J.A."/>
            <person name="Shapiro H."/>
            <person name="Aerts A."/>
            <person name="Otillar R.P."/>
            <person name="Terry A.Y."/>
            <person name="Boore J.L."/>
            <person name="Grigoriev I.V."/>
            <person name="Lindberg D.R."/>
            <person name="Seaver E.C."/>
            <person name="Weisblat D.A."/>
            <person name="Putnam N.H."/>
            <person name="Rokhsar D.S."/>
        </authorList>
    </citation>
    <scope>NUCLEOTIDE SEQUENCE</scope>
    <source>
        <strain evidence="9 11">I ESC-2004</strain>
    </source>
</reference>
<evidence type="ECO:0000313" key="9">
    <source>
        <dbReference type="EMBL" id="ELU01974.1"/>
    </source>
</evidence>
<protein>
    <submittedName>
        <fullName evidence="9 10">Uncharacterized protein</fullName>
    </submittedName>
</protein>
<dbReference type="EnsemblMetazoa" id="CapteT228761">
    <property type="protein sequence ID" value="CapteP228761"/>
    <property type="gene ID" value="CapteG228761"/>
</dbReference>
<dbReference type="OMA" id="WITGAND"/>
<feature type="transmembrane region" description="Helical" evidence="7">
    <location>
        <begin position="55"/>
        <end position="73"/>
    </location>
</feature>
<dbReference type="PANTHER" id="PTHR42985:SF40">
    <property type="entry name" value="LD47995P-RELATED"/>
    <property type="match status" value="1"/>
</dbReference>
<keyword evidence="7" id="KW-0472">Membrane</keyword>
<evidence type="ECO:0000313" key="10">
    <source>
        <dbReference type="EnsemblMetazoa" id="CapteP228761"/>
    </source>
</evidence>
<feature type="transmembrane region" description="Helical" evidence="7">
    <location>
        <begin position="173"/>
        <end position="195"/>
    </location>
</feature>
<evidence type="ECO:0000256" key="3">
    <source>
        <dbReference type="ARBA" id="ARBA00022475"/>
    </source>
</evidence>
<dbReference type="Gene3D" id="1.20.1730.10">
    <property type="entry name" value="Sodium/glucose cotransporter"/>
    <property type="match status" value="2"/>
</dbReference>
<keyword evidence="6" id="KW-0739">Sodium transport</keyword>
<keyword evidence="3" id="KW-1003">Cell membrane</keyword>
<reference evidence="10" key="3">
    <citation type="submission" date="2015-06" db="UniProtKB">
        <authorList>
            <consortium name="EnsemblMetazoa"/>
        </authorList>
    </citation>
    <scope>IDENTIFICATION</scope>
</reference>
<evidence type="ECO:0000256" key="5">
    <source>
        <dbReference type="ARBA" id="ARBA00023065"/>
    </source>
</evidence>
<dbReference type="GO" id="GO:0005886">
    <property type="term" value="C:plasma membrane"/>
    <property type="evidence" value="ECO:0007669"/>
    <property type="project" value="UniProtKB-SubCell"/>
</dbReference>
<dbReference type="EMBL" id="AMQN01009072">
    <property type="status" value="NOT_ANNOTATED_CDS"/>
    <property type="molecule type" value="Genomic_DNA"/>
</dbReference>
<keyword evidence="4" id="KW-0915">Sodium</keyword>
<name>R7U7Q0_CAPTE</name>
<keyword evidence="2" id="KW-0813">Transport</keyword>
<dbReference type="EMBL" id="KB304521">
    <property type="protein sequence ID" value="ELU01974.1"/>
    <property type="molecule type" value="Genomic_DNA"/>
</dbReference>
<dbReference type="Proteomes" id="UP000014760">
    <property type="component" value="Unassembled WGS sequence"/>
</dbReference>
<evidence type="ECO:0000313" key="11">
    <source>
        <dbReference type="Proteomes" id="UP000014760"/>
    </source>
</evidence>
<dbReference type="GO" id="GO:0006814">
    <property type="term" value="P:sodium ion transport"/>
    <property type="evidence" value="ECO:0007669"/>
    <property type="project" value="UniProtKB-KW"/>
</dbReference>
<organism evidence="9">
    <name type="scientific">Capitella teleta</name>
    <name type="common">Polychaete worm</name>
    <dbReference type="NCBI Taxonomy" id="283909"/>
    <lineage>
        <taxon>Eukaryota</taxon>
        <taxon>Metazoa</taxon>
        <taxon>Spiralia</taxon>
        <taxon>Lophotrochozoa</taxon>
        <taxon>Annelida</taxon>
        <taxon>Polychaeta</taxon>
        <taxon>Sedentaria</taxon>
        <taxon>Scolecida</taxon>
        <taxon>Capitellidae</taxon>
        <taxon>Capitella</taxon>
    </lineage>
</organism>
<dbReference type="InterPro" id="IPR038377">
    <property type="entry name" value="Na/Glc_symporter_sf"/>
</dbReference>